<evidence type="ECO:0000313" key="4">
    <source>
        <dbReference type="EMBL" id="ABX03990.1"/>
    </source>
</evidence>
<dbReference type="PANTHER" id="PTHR44591:SF3">
    <property type="entry name" value="RESPONSE REGULATORY DOMAIN-CONTAINING PROTEIN"/>
    <property type="match status" value="1"/>
</dbReference>
<dbReference type="eggNOG" id="COG0745">
    <property type="taxonomic scope" value="Bacteria"/>
</dbReference>
<dbReference type="Gene3D" id="3.40.50.2300">
    <property type="match status" value="1"/>
</dbReference>
<proteinExistence type="predicted"/>
<gene>
    <name evidence="4" type="ordered locus">Haur_1345</name>
</gene>
<keyword evidence="1 2" id="KW-0597">Phosphoprotein</keyword>
<dbReference type="InterPro" id="IPR001789">
    <property type="entry name" value="Sig_transdc_resp-reg_receiver"/>
</dbReference>
<dbReference type="GO" id="GO:0000160">
    <property type="term" value="P:phosphorelay signal transduction system"/>
    <property type="evidence" value="ECO:0007669"/>
    <property type="project" value="InterPro"/>
</dbReference>
<name>A9B2E5_HERA2</name>
<dbReference type="InterPro" id="IPR011006">
    <property type="entry name" value="CheY-like_superfamily"/>
</dbReference>
<dbReference type="SUPFAM" id="SSF52172">
    <property type="entry name" value="CheY-like"/>
    <property type="match status" value="1"/>
</dbReference>
<dbReference type="AlphaFoldDB" id="A9B2E5"/>
<feature type="domain" description="Response regulatory" evidence="3">
    <location>
        <begin position="4"/>
        <end position="117"/>
    </location>
</feature>
<dbReference type="PANTHER" id="PTHR44591">
    <property type="entry name" value="STRESS RESPONSE REGULATOR PROTEIN 1"/>
    <property type="match status" value="1"/>
</dbReference>
<dbReference type="SMART" id="SM00448">
    <property type="entry name" value="REC"/>
    <property type="match status" value="1"/>
</dbReference>
<dbReference type="PROSITE" id="PS50110">
    <property type="entry name" value="RESPONSE_REGULATORY"/>
    <property type="match status" value="1"/>
</dbReference>
<accession>A9B2E5</accession>
<dbReference type="STRING" id="316274.Haur_1345"/>
<organism evidence="4 5">
    <name type="scientific">Herpetosiphon aurantiacus (strain ATCC 23779 / DSM 785 / 114-95)</name>
    <dbReference type="NCBI Taxonomy" id="316274"/>
    <lineage>
        <taxon>Bacteria</taxon>
        <taxon>Bacillati</taxon>
        <taxon>Chloroflexota</taxon>
        <taxon>Chloroflexia</taxon>
        <taxon>Herpetosiphonales</taxon>
        <taxon>Herpetosiphonaceae</taxon>
        <taxon>Herpetosiphon</taxon>
    </lineage>
</organism>
<dbReference type="KEGG" id="hau:Haur_1345"/>
<sequence>MQPTIVIVEDDHSIVAVLEEFLADEGYAVISLTSVGALMAYFAQQIPQLILTDVNLPDGDGGTIGSLLASNEATRGIPIIVMSGHNELALNLDHHAGSFLAKPFDLGHLLLMIQQLLRVSNDNAAV</sequence>
<evidence type="ECO:0000313" key="5">
    <source>
        <dbReference type="Proteomes" id="UP000000787"/>
    </source>
</evidence>
<dbReference type="EMBL" id="CP000875">
    <property type="protein sequence ID" value="ABX03990.1"/>
    <property type="molecule type" value="Genomic_DNA"/>
</dbReference>
<dbReference type="InParanoid" id="A9B2E5"/>
<reference evidence="4 5" key="1">
    <citation type="journal article" date="2011" name="Stand. Genomic Sci.">
        <title>Complete genome sequence of the filamentous gliding predatory bacterium Herpetosiphon aurantiacus type strain (114-95(T)).</title>
        <authorList>
            <person name="Kiss H."/>
            <person name="Nett M."/>
            <person name="Domin N."/>
            <person name="Martin K."/>
            <person name="Maresca J.A."/>
            <person name="Copeland A."/>
            <person name="Lapidus A."/>
            <person name="Lucas S."/>
            <person name="Berry K.W."/>
            <person name="Glavina Del Rio T."/>
            <person name="Dalin E."/>
            <person name="Tice H."/>
            <person name="Pitluck S."/>
            <person name="Richardson P."/>
            <person name="Bruce D."/>
            <person name="Goodwin L."/>
            <person name="Han C."/>
            <person name="Detter J.C."/>
            <person name="Schmutz J."/>
            <person name="Brettin T."/>
            <person name="Land M."/>
            <person name="Hauser L."/>
            <person name="Kyrpides N.C."/>
            <person name="Ivanova N."/>
            <person name="Goker M."/>
            <person name="Woyke T."/>
            <person name="Klenk H.P."/>
            <person name="Bryant D.A."/>
        </authorList>
    </citation>
    <scope>NUCLEOTIDE SEQUENCE [LARGE SCALE GENOMIC DNA]</scope>
    <source>
        <strain evidence="5">ATCC 23779 / DSM 785 / 114-95</strain>
    </source>
</reference>
<evidence type="ECO:0000259" key="3">
    <source>
        <dbReference type="PROSITE" id="PS50110"/>
    </source>
</evidence>
<keyword evidence="5" id="KW-1185">Reference proteome</keyword>
<dbReference type="Proteomes" id="UP000000787">
    <property type="component" value="Chromosome"/>
</dbReference>
<protein>
    <submittedName>
        <fullName evidence="4">Response regulator receiver protein</fullName>
    </submittedName>
</protein>
<dbReference type="HOGENOM" id="CLU_000445_69_17_0"/>
<dbReference type="Pfam" id="PF00072">
    <property type="entry name" value="Response_reg"/>
    <property type="match status" value="1"/>
</dbReference>
<evidence type="ECO:0000256" key="2">
    <source>
        <dbReference type="PROSITE-ProRule" id="PRU00169"/>
    </source>
</evidence>
<dbReference type="BioCyc" id="HAUR316274:GHYA-1366-MONOMER"/>
<evidence type="ECO:0000256" key="1">
    <source>
        <dbReference type="ARBA" id="ARBA00022553"/>
    </source>
</evidence>
<feature type="modified residue" description="4-aspartylphosphate" evidence="2">
    <location>
        <position position="53"/>
    </location>
</feature>
<dbReference type="InterPro" id="IPR050595">
    <property type="entry name" value="Bact_response_regulator"/>
</dbReference>